<dbReference type="Proteomes" id="UP000226365">
    <property type="component" value="Segment"/>
</dbReference>
<evidence type="ECO:0000313" key="2">
    <source>
        <dbReference type="Proteomes" id="UP000226365"/>
    </source>
</evidence>
<dbReference type="EMBL" id="KX431560">
    <property type="protein sequence ID" value="AOG16583.1"/>
    <property type="molecule type" value="Genomic_DNA"/>
</dbReference>
<evidence type="ECO:0000313" key="1">
    <source>
        <dbReference type="EMBL" id="AOG16583.1"/>
    </source>
</evidence>
<protein>
    <submittedName>
        <fullName evidence="1">Uncharacterized protein</fullName>
    </submittedName>
</protein>
<reference evidence="1 2" key="1">
    <citation type="journal article" date="2017" name="Int. J. Food Microbiol.">
        <title>Investigating the biocontrol and anti-biofilm potential of a three phage cocktail against Cronobacter sakazakii in different brands of infant formula.</title>
        <authorList>
            <person name="Endersen L."/>
            <person name="Buttimer C."/>
            <person name="Nevin E."/>
            <person name="Coffey A."/>
            <person name="Neve H."/>
            <person name="Oliveira H."/>
            <person name="Lavigne R."/>
            <person name="O'Mahony J."/>
        </authorList>
    </citation>
    <scope>NUCLEOTIDE SEQUENCE [LARGE SCALE GENOMIC DNA]</scope>
</reference>
<accession>A0A1W5N1E0</accession>
<organism evidence="1 2">
    <name type="scientific">Cronobacter phage vB_CsaM_leN</name>
    <dbReference type="NCBI Taxonomy" id="1885245"/>
    <lineage>
        <taxon>Viruses</taxon>
        <taxon>Duplodnaviria</taxon>
        <taxon>Heunggongvirae</taxon>
        <taxon>Uroviricota</taxon>
        <taxon>Caudoviricetes</taxon>
        <taxon>Pantevenvirales</taxon>
        <taxon>Straboviridae</taxon>
        <taxon>Pseudotevenvirus</taxon>
        <taxon>Pseudotevenvirus leb</taxon>
    </lineage>
</organism>
<name>A0A1W5N1E0_9CAUD</name>
<sequence>MAGNYGNVLHVTDRGDMIATDLRNAVHVMEPEKNALNL</sequence>
<gene>
    <name evidence="1" type="ORF">N_178</name>
</gene>
<proteinExistence type="predicted"/>